<evidence type="ECO:0000313" key="1">
    <source>
        <dbReference type="EMBL" id="CAG6391902.1"/>
    </source>
</evidence>
<dbReference type="EMBL" id="CAJSLV010000042">
    <property type="protein sequence ID" value="CAG6391902.1"/>
    <property type="molecule type" value="Genomic_DNA"/>
</dbReference>
<evidence type="ECO:0000313" key="2">
    <source>
        <dbReference type="Proteomes" id="UP001152519"/>
    </source>
</evidence>
<proteinExistence type="predicted"/>
<reference evidence="1" key="1">
    <citation type="submission" date="2021-05" db="EMBL/GenBank/DDBJ databases">
        <authorList>
            <person name="Arsene-Ploetze F."/>
        </authorList>
    </citation>
    <scope>NUCLEOTIDE SEQUENCE</scope>
    <source>
        <strain evidence="1">DSM 42138</strain>
    </source>
</reference>
<accession>A0A9W4GP45</accession>
<dbReference type="AlphaFoldDB" id="A0A9W4GP45"/>
<organism evidence="1 2">
    <name type="scientific">Actinacidiphila cocklensis</name>
    <dbReference type="NCBI Taxonomy" id="887465"/>
    <lineage>
        <taxon>Bacteria</taxon>
        <taxon>Bacillati</taxon>
        <taxon>Actinomycetota</taxon>
        <taxon>Actinomycetes</taxon>
        <taxon>Kitasatosporales</taxon>
        <taxon>Streptomycetaceae</taxon>
        <taxon>Actinacidiphila</taxon>
    </lineage>
</organism>
<dbReference type="Proteomes" id="UP001152519">
    <property type="component" value="Unassembled WGS sequence"/>
</dbReference>
<protein>
    <submittedName>
        <fullName evidence="1">Uncharacterized protein</fullName>
    </submittedName>
</protein>
<comment type="caution">
    <text evidence="1">The sequence shown here is derived from an EMBL/GenBank/DDBJ whole genome shotgun (WGS) entry which is preliminary data.</text>
</comment>
<keyword evidence="2" id="KW-1185">Reference proteome</keyword>
<sequence length="102" mass="11208">MYLVHLHLRPTGGSPLIVLPDRIGSGLRAAARAEDGVEHVVVHSDARPYPVLGVYVVADRLEEAEANAARVWERARTSFPEFSGWTVVEVRTPPIASFYDGI</sequence>
<gene>
    <name evidence="1" type="ORF">SCOCK_140100</name>
</gene>
<dbReference type="RefSeq" id="WP_251485852.1">
    <property type="nucleotide sequence ID" value="NZ_CAJSLV010000042.1"/>
</dbReference>
<name>A0A9W4GP45_9ACTN</name>